<evidence type="ECO:0000256" key="2">
    <source>
        <dbReference type="ARBA" id="ARBA00022630"/>
    </source>
</evidence>
<evidence type="ECO:0000259" key="5">
    <source>
        <dbReference type="Pfam" id="PF07992"/>
    </source>
</evidence>
<sequence length="502" mass="55092">MCLSSLKQSGLPRTLSTTFSADSMGKLLSGFHTPTLSTRLRYLVIAVFSLTLGIWLHGTLASVFAIHYLAFEAPEAPIPNQHVSPATLYDAIIVGGGPSGLSALSGLARMRRNVLMIDSGTYRNDPTRRMHDILGFDGVPPAYFRHIARAQIAHYNTATMVNGTVTAISPVSATLDRDEDDSSSFPTDPTYPTYPTLFSVVAHLDLPSQKLENQTLYARKIILATGLRDILPSTPGVAEAWGKGIFWCPWCDGHEYAHQPLGILAPLPKVPGLVREIHTLNGDMVAFVNGTDTPEQRAQAEAEHPGWAAYLASRNISVENRPVARLVRLGGDEEAFKDEEWRQFDMLGLPSVAHRDRFRVEFSGDGDGYVERAAFLANFPTEQASPVGPDMGVELVGGRMEVNNKEGLLTNVPGVYAVGDANSDNVTNIPHALFSGKRAAVFLHMALEEENEENEKRPNVMRSVEKMGLESTQGLVKRHEKLDVRDVWHLMNGEPESPLYAR</sequence>
<evidence type="ECO:0000313" key="6">
    <source>
        <dbReference type="EMBL" id="ROT42593.1"/>
    </source>
</evidence>
<dbReference type="Proteomes" id="UP000272025">
    <property type="component" value="Unassembled WGS sequence"/>
</dbReference>
<dbReference type="STRING" id="1314773.A0A3N2Q730"/>
<keyword evidence="4" id="KW-0812">Transmembrane</keyword>
<evidence type="ECO:0000313" key="7">
    <source>
        <dbReference type="Proteomes" id="UP000272025"/>
    </source>
</evidence>
<reference evidence="6 7" key="1">
    <citation type="journal article" date="2018" name="Mol. Ecol.">
        <title>The obligate alkalophilic soda-lake fungus Sodiomyces alkalinus has shifted to a protein diet.</title>
        <authorList>
            <person name="Grum-Grzhimaylo A.A."/>
            <person name="Falkoski D.L."/>
            <person name="van den Heuvel J."/>
            <person name="Valero-Jimenez C.A."/>
            <person name="Min B."/>
            <person name="Choi I.G."/>
            <person name="Lipzen A."/>
            <person name="Daum C.G."/>
            <person name="Aanen D.K."/>
            <person name="Tsang A."/>
            <person name="Henrissat B."/>
            <person name="Bilanenko E.N."/>
            <person name="de Vries R.P."/>
            <person name="van Kan J.A.L."/>
            <person name="Grigoriev I.V."/>
            <person name="Debets A.J.M."/>
        </authorList>
    </citation>
    <scope>NUCLEOTIDE SEQUENCE [LARGE SCALE GENOMIC DNA]</scope>
    <source>
        <strain evidence="6 7">F11</strain>
    </source>
</reference>
<proteinExistence type="inferred from homology"/>
<dbReference type="InterPro" id="IPR050097">
    <property type="entry name" value="Ferredoxin-NADP_redctase_2"/>
</dbReference>
<evidence type="ECO:0000256" key="3">
    <source>
        <dbReference type="ARBA" id="ARBA00023002"/>
    </source>
</evidence>
<dbReference type="PRINTS" id="PR00368">
    <property type="entry name" value="FADPNR"/>
</dbReference>
<feature type="transmembrane region" description="Helical" evidence="4">
    <location>
        <begin position="42"/>
        <end position="68"/>
    </location>
</feature>
<dbReference type="OrthoDB" id="4570620at2759"/>
<organism evidence="6 7">
    <name type="scientific">Sodiomyces alkalinus (strain CBS 110278 / VKM F-3762 / F11)</name>
    <name type="common">Alkaliphilic filamentous fungus</name>
    <dbReference type="NCBI Taxonomy" id="1314773"/>
    <lineage>
        <taxon>Eukaryota</taxon>
        <taxon>Fungi</taxon>
        <taxon>Dikarya</taxon>
        <taxon>Ascomycota</taxon>
        <taxon>Pezizomycotina</taxon>
        <taxon>Sordariomycetes</taxon>
        <taxon>Hypocreomycetidae</taxon>
        <taxon>Glomerellales</taxon>
        <taxon>Plectosphaerellaceae</taxon>
        <taxon>Sodiomyces</taxon>
    </lineage>
</organism>
<name>A0A3N2Q730_SODAK</name>
<evidence type="ECO:0000256" key="1">
    <source>
        <dbReference type="ARBA" id="ARBA00009333"/>
    </source>
</evidence>
<keyword evidence="2" id="KW-0285">Flavoprotein</keyword>
<dbReference type="GO" id="GO:0097237">
    <property type="term" value="P:cellular response to toxic substance"/>
    <property type="evidence" value="ECO:0007669"/>
    <property type="project" value="UniProtKB-ARBA"/>
</dbReference>
<dbReference type="SUPFAM" id="SSF51905">
    <property type="entry name" value="FAD/NAD(P)-binding domain"/>
    <property type="match status" value="1"/>
</dbReference>
<comment type="similarity">
    <text evidence="1">Belongs to the class-II pyridine nucleotide-disulfide oxidoreductase family.</text>
</comment>
<accession>A0A3N2Q730</accession>
<dbReference type="GO" id="GO:0016491">
    <property type="term" value="F:oxidoreductase activity"/>
    <property type="evidence" value="ECO:0007669"/>
    <property type="project" value="UniProtKB-KW"/>
</dbReference>
<dbReference type="GeneID" id="39577062"/>
<feature type="domain" description="FAD/NAD(P)-binding" evidence="5">
    <location>
        <begin position="89"/>
        <end position="259"/>
    </location>
</feature>
<dbReference type="Pfam" id="PF07992">
    <property type="entry name" value="Pyr_redox_2"/>
    <property type="match status" value="1"/>
</dbReference>
<gene>
    <name evidence="6" type="ORF">SODALDRAFT_287962</name>
</gene>
<dbReference type="Gene3D" id="3.50.50.60">
    <property type="entry name" value="FAD/NAD(P)-binding domain"/>
    <property type="match status" value="2"/>
</dbReference>
<dbReference type="PRINTS" id="PR00411">
    <property type="entry name" value="PNDRDTASEI"/>
</dbReference>
<dbReference type="InterPro" id="IPR023753">
    <property type="entry name" value="FAD/NAD-binding_dom"/>
</dbReference>
<dbReference type="InterPro" id="IPR036188">
    <property type="entry name" value="FAD/NAD-bd_sf"/>
</dbReference>
<evidence type="ECO:0000256" key="4">
    <source>
        <dbReference type="SAM" id="Phobius"/>
    </source>
</evidence>
<dbReference type="AlphaFoldDB" id="A0A3N2Q730"/>
<dbReference type="EMBL" id="ML119051">
    <property type="protein sequence ID" value="ROT42593.1"/>
    <property type="molecule type" value="Genomic_DNA"/>
</dbReference>
<keyword evidence="3" id="KW-0560">Oxidoreductase</keyword>
<dbReference type="PANTHER" id="PTHR48105">
    <property type="entry name" value="THIOREDOXIN REDUCTASE 1-RELATED-RELATED"/>
    <property type="match status" value="1"/>
</dbReference>
<keyword evidence="4" id="KW-0472">Membrane</keyword>
<protein>
    <submittedName>
        <fullName evidence="6">FAD/NAD(P)-binding domain-containing protein</fullName>
    </submittedName>
</protein>
<dbReference type="RefSeq" id="XP_028470399.1">
    <property type="nucleotide sequence ID" value="XM_028608584.1"/>
</dbReference>
<keyword evidence="7" id="KW-1185">Reference proteome</keyword>
<keyword evidence="4" id="KW-1133">Transmembrane helix</keyword>
<feature type="transmembrane region" description="Helical" evidence="4">
    <location>
        <begin position="88"/>
        <end position="108"/>
    </location>
</feature>